<dbReference type="HOGENOM" id="CLU_480132_0_0_1"/>
<feature type="region of interest" description="Disordered" evidence="1">
    <location>
        <begin position="31"/>
        <end position="74"/>
    </location>
</feature>
<sequence>MRMKLLPKGIKIFSKKQRLKLRNLCCFAPSSSCKKDEGGRNEEQNQGGKQTPDKCDKHDKKHTKKGKDVVQPDTSVKGVVATKKPSIVLLSHLNNGTEDGEGIGVIIRKNVILTSHGTIPSVSSAKEGEMALSYPAMGCCPTQTTLKQKLLPSKFFITNPALDITAIACDDVSPVVPLNIELSQGRGPIGVDAKVYILGAPQGSKPSTSRNLKVGEGRVTMEGDSIVKFSTEGEAWLSGSAGFTRQGQFAFMVCQPRRFSRAASMESFTSAASSSSQRRSSVKQSSVALREILRWLEDGMPSSKSPMEHHQQQAHHDRDRLHQHLQHNPKSPPPLEHDIEVRLSTSPCYHHLESPRSCASAGLNPRQPGISYPATPSTKSSPRCSPRRRSPNPRRPGVSYSISPLTSARSRRSSQTSSRRGSPCYRMSPPCCLSSGKRSPIPLSSCCLGRSYEDSDCDRQREIDDKFQDFLDSPEFEPPPCPLSGSSSEEDACSAMVYSSPRGRPRSVAATKKQIFKGPVHRPLKVRMSTDECGASDGEVYVGVGYMKHTHVSRCKANQKVGLPGYTVWHH</sequence>
<dbReference type="EMBL" id="GL377580">
    <property type="protein sequence ID" value="EFJ27990.1"/>
    <property type="molecule type" value="Genomic_DNA"/>
</dbReference>
<protein>
    <submittedName>
        <fullName evidence="2">Uncharacterized protein</fullName>
    </submittedName>
</protein>
<organism evidence="3">
    <name type="scientific">Selaginella moellendorffii</name>
    <name type="common">Spikemoss</name>
    <dbReference type="NCBI Taxonomy" id="88036"/>
    <lineage>
        <taxon>Eukaryota</taxon>
        <taxon>Viridiplantae</taxon>
        <taxon>Streptophyta</taxon>
        <taxon>Embryophyta</taxon>
        <taxon>Tracheophyta</taxon>
        <taxon>Lycopodiopsida</taxon>
        <taxon>Selaginellales</taxon>
        <taxon>Selaginellaceae</taxon>
        <taxon>Selaginella</taxon>
    </lineage>
</organism>
<accession>D8RHW9</accession>
<dbReference type="PANTHER" id="PTHR35729:SF1">
    <property type="entry name" value="T1B9.12 PROTEIN"/>
    <property type="match status" value="1"/>
</dbReference>
<feature type="compositionally biased region" description="Low complexity" evidence="1">
    <location>
        <begin position="413"/>
        <end position="422"/>
    </location>
</feature>
<gene>
    <name evidence="2" type="ORF">SELMODRAFT_411430</name>
</gene>
<reference evidence="2 3" key="1">
    <citation type="journal article" date="2011" name="Science">
        <title>The Selaginella genome identifies genetic changes associated with the evolution of vascular plants.</title>
        <authorList>
            <person name="Banks J.A."/>
            <person name="Nishiyama T."/>
            <person name="Hasebe M."/>
            <person name="Bowman J.L."/>
            <person name="Gribskov M."/>
            <person name="dePamphilis C."/>
            <person name="Albert V.A."/>
            <person name="Aono N."/>
            <person name="Aoyama T."/>
            <person name="Ambrose B.A."/>
            <person name="Ashton N.W."/>
            <person name="Axtell M.J."/>
            <person name="Barker E."/>
            <person name="Barker M.S."/>
            <person name="Bennetzen J.L."/>
            <person name="Bonawitz N.D."/>
            <person name="Chapple C."/>
            <person name="Cheng C."/>
            <person name="Correa L.G."/>
            <person name="Dacre M."/>
            <person name="DeBarry J."/>
            <person name="Dreyer I."/>
            <person name="Elias M."/>
            <person name="Engstrom E.M."/>
            <person name="Estelle M."/>
            <person name="Feng L."/>
            <person name="Finet C."/>
            <person name="Floyd S.K."/>
            <person name="Frommer W.B."/>
            <person name="Fujita T."/>
            <person name="Gramzow L."/>
            <person name="Gutensohn M."/>
            <person name="Harholt J."/>
            <person name="Hattori M."/>
            <person name="Heyl A."/>
            <person name="Hirai T."/>
            <person name="Hiwatashi Y."/>
            <person name="Ishikawa M."/>
            <person name="Iwata M."/>
            <person name="Karol K.G."/>
            <person name="Koehler B."/>
            <person name="Kolukisaoglu U."/>
            <person name="Kubo M."/>
            <person name="Kurata T."/>
            <person name="Lalonde S."/>
            <person name="Li K."/>
            <person name="Li Y."/>
            <person name="Litt A."/>
            <person name="Lyons E."/>
            <person name="Manning G."/>
            <person name="Maruyama T."/>
            <person name="Michael T.P."/>
            <person name="Mikami K."/>
            <person name="Miyazaki S."/>
            <person name="Morinaga S."/>
            <person name="Murata T."/>
            <person name="Mueller-Roeber B."/>
            <person name="Nelson D.R."/>
            <person name="Obara M."/>
            <person name="Oguri Y."/>
            <person name="Olmstead R.G."/>
            <person name="Onodera N."/>
            <person name="Petersen B.L."/>
            <person name="Pils B."/>
            <person name="Prigge M."/>
            <person name="Rensing S.A."/>
            <person name="Riano-Pachon D.M."/>
            <person name="Roberts A.W."/>
            <person name="Sato Y."/>
            <person name="Scheller H.V."/>
            <person name="Schulz B."/>
            <person name="Schulz C."/>
            <person name="Shakirov E.V."/>
            <person name="Shibagaki N."/>
            <person name="Shinohara N."/>
            <person name="Shippen D.E."/>
            <person name="Soerensen I."/>
            <person name="Sotooka R."/>
            <person name="Sugimoto N."/>
            <person name="Sugita M."/>
            <person name="Sumikawa N."/>
            <person name="Tanurdzic M."/>
            <person name="Theissen G."/>
            <person name="Ulvskov P."/>
            <person name="Wakazuki S."/>
            <person name="Weng J.K."/>
            <person name="Willats W.W."/>
            <person name="Wipf D."/>
            <person name="Wolf P.G."/>
            <person name="Yang L."/>
            <person name="Zimmer A.D."/>
            <person name="Zhu Q."/>
            <person name="Mitros T."/>
            <person name="Hellsten U."/>
            <person name="Loque D."/>
            <person name="Otillar R."/>
            <person name="Salamov A."/>
            <person name="Schmutz J."/>
            <person name="Shapiro H."/>
            <person name="Lindquist E."/>
            <person name="Lucas S."/>
            <person name="Rokhsar D."/>
            <person name="Grigoriev I.V."/>
        </authorList>
    </citation>
    <scope>NUCLEOTIDE SEQUENCE [LARGE SCALE GENOMIC DNA]</scope>
</reference>
<dbReference type="InParanoid" id="D8RHW9"/>
<name>D8RHW9_SELML</name>
<proteinExistence type="predicted"/>
<evidence type="ECO:0000313" key="2">
    <source>
        <dbReference type="EMBL" id="EFJ27990.1"/>
    </source>
</evidence>
<feature type="region of interest" description="Disordered" evidence="1">
    <location>
        <begin position="357"/>
        <end position="425"/>
    </location>
</feature>
<dbReference type="KEGG" id="smo:SELMODRAFT_411430"/>
<dbReference type="AlphaFoldDB" id="D8RHW9"/>
<keyword evidence="3" id="KW-1185">Reference proteome</keyword>
<evidence type="ECO:0000313" key="3">
    <source>
        <dbReference type="Proteomes" id="UP000001514"/>
    </source>
</evidence>
<evidence type="ECO:0000256" key="1">
    <source>
        <dbReference type="SAM" id="MobiDB-lite"/>
    </source>
</evidence>
<dbReference type="Gramene" id="EFJ27990">
    <property type="protein sequence ID" value="EFJ27990"/>
    <property type="gene ID" value="SELMODRAFT_411430"/>
</dbReference>
<feature type="compositionally biased region" description="Basic and acidic residues" evidence="1">
    <location>
        <begin position="33"/>
        <end position="43"/>
    </location>
</feature>
<feature type="region of interest" description="Disordered" evidence="1">
    <location>
        <begin position="299"/>
        <end position="338"/>
    </location>
</feature>
<dbReference type="PANTHER" id="PTHR35729">
    <property type="entry name" value="T1B9.12 PROTEIN"/>
    <property type="match status" value="1"/>
</dbReference>
<feature type="compositionally biased region" description="Basic and acidic residues" evidence="1">
    <location>
        <begin position="306"/>
        <end position="322"/>
    </location>
</feature>
<dbReference type="eggNOG" id="ENOG502QR8G">
    <property type="taxonomic scope" value="Eukaryota"/>
</dbReference>
<dbReference type="Proteomes" id="UP000001514">
    <property type="component" value="Unassembled WGS sequence"/>
</dbReference>